<dbReference type="RefSeq" id="WP_279591367.1">
    <property type="nucleotide sequence ID" value="NZ_SOAX01000001.1"/>
</dbReference>
<comment type="caution">
    <text evidence="1">The sequence shown here is derived from an EMBL/GenBank/DDBJ whole genome shotgun (WGS) entry which is preliminary data.</text>
</comment>
<dbReference type="AlphaFoldDB" id="A0A4V3ER38"/>
<dbReference type="EMBL" id="SOAX01000001">
    <property type="protein sequence ID" value="TDT44448.1"/>
    <property type="molecule type" value="Genomic_DNA"/>
</dbReference>
<evidence type="ECO:0000313" key="2">
    <source>
        <dbReference type="Proteomes" id="UP000295830"/>
    </source>
</evidence>
<name>A0A4V3ER38_9GAMM</name>
<keyword evidence="2" id="KW-1185">Reference proteome</keyword>
<dbReference type="Proteomes" id="UP000295830">
    <property type="component" value="Unassembled WGS sequence"/>
</dbReference>
<evidence type="ECO:0000313" key="1">
    <source>
        <dbReference type="EMBL" id="TDT44448.1"/>
    </source>
</evidence>
<accession>A0A4V3ER38</accession>
<gene>
    <name evidence="1" type="ORF">DES49_0552</name>
</gene>
<protein>
    <submittedName>
        <fullName evidence="1">Uncharacterized protein</fullName>
    </submittedName>
</protein>
<reference evidence="1 2" key="1">
    <citation type="submission" date="2019-03" db="EMBL/GenBank/DDBJ databases">
        <title>Genomic Encyclopedia of Type Strains, Phase IV (KMG-IV): sequencing the most valuable type-strain genomes for metagenomic binning, comparative biology and taxonomic classification.</title>
        <authorList>
            <person name="Goeker M."/>
        </authorList>
    </citation>
    <scope>NUCLEOTIDE SEQUENCE [LARGE SCALE GENOMIC DNA]</scope>
    <source>
        <strain evidence="1 2">DSM 15505</strain>
    </source>
</reference>
<proteinExistence type="predicted"/>
<organism evidence="1 2">
    <name type="scientific">Halospina denitrificans</name>
    <dbReference type="NCBI Taxonomy" id="332522"/>
    <lineage>
        <taxon>Bacteria</taxon>
        <taxon>Pseudomonadati</taxon>
        <taxon>Pseudomonadota</taxon>
        <taxon>Gammaproteobacteria</taxon>
        <taxon>Halospina</taxon>
    </lineage>
</organism>
<sequence length="44" mass="4775">MRQKPKPIPVFSHIPDSRKIQMVPGDQFPGFGQFGHDAAAVVAA</sequence>